<evidence type="ECO:0000313" key="2">
    <source>
        <dbReference type="Proteomes" id="UP000218238"/>
    </source>
</evidence>
<dbReference type="RefSeq" id="WP_095719815.1">
    <property type="nucleotide sequence ID" value="NZ_NTFS01000003.1"/>
</dbReference>
<name>A0A2A2TQF5_9CYAN</name>
<organism evidence="1 2">
    <name type="scientific">Brunnivagina elsteri CCALA 953</name>
    <dbReference type="NCBI Taxonomy" id="987040"/>
    <lineage>
        <taxon>Bacteria</taxon>
        <taxon>Bacillati</taxon>
        <taxon>Cyanobacteriota</taxon>
        <taxon>Cyanophyceae</taxon>
        <taxon>Nostocales</taxon>
        <taxon>Calotrichaceae</taxon>
        <taxon>Brunnivagina</taxon>
    </lineage>
</organism>
<keyword evidence="2" id="KW-1185">Reference proteome</keyword>
<evidence type="ECO:0008006" key="3">
    <source>
        <dbReference type="Google" id="ProtNLM"/>
    </source>
</evidence>
<gene>
    <name evidence="1" type="ORF">CK510_00545</name>
</gene>
<dbReference type="AlphaFoldDB" id="A0A2A2TQF5"/>
<dbReference type="EMBL" id="NTFS01000003">
    <property type="protein sequence ID" value="PAX60647.1"/>
    <property type="molecule type" value="Genomic_DNA"/>
</dbReference>
<proteinExistence type="predicted"/>
<dbReference type="Proteomes" id="UP000218238">
    <property type="component" value="Unassembled WGS sequence"/>
</dbReference>
<sequence length="74" mass="7827">MEELIRQITERTGISEEQAQQAVYMVVDFAKDKLPEPIASQLEGFLGGSGGDASGILGQVQQLGNMGGLFGGKE</sequence>
<dbReference type="OrthoDB" id="164619at2"/>
<evidence type="ECO:0000313" key="1">
    <source>
        <dbReference type="EMBL" id="PAX60647.1"/>
    </source>
</evidence>
<protein>
    <recommendedName>
        <fullName evidence="3">DUF2267 domain-containing protein</fullName>
    </recommendedName>
</protein>
<comment type="caution">
    <text evidence="1">The sequence shown here is derived from an EMBL/GenBank/DDBJ whole genome shotgun (WGS) entry which is preliminary data.</text>
</comment>
<accession>A0A2A2TQF5</accession>
<reference evidence="1 2" key="1">
    <citation type="submission" date="2017-08" db="EMBL/GenBank/DDBJ databases">
        <title>Draft genome sequence of filamentous cyanobacterium Calothrix elsteri CCALA 953.</title>
        <authorList>
            <person name="Gagunashvili A.N."/>
            <person name="Elster J."/>
            <person name="Andresson O.S."/>
        </authorList>
    </citation>
    <scope>NUCLEOTIDE SEQUENCE [LARGE SCALE GENOMIC DNA]</scope>
    <source>
        <strain evidence="1 2">CCALA 953</strain>
    </source>
</reference>